<keyword evidence="4" id="KW-0547">Nucleotide-binding</keyword>
<dbReference type="InterPro" id="IPR035979">
    <property type="entry name" value="RBD_domain_sf"/>
</dbReference>
<evidence type="ECO:0000256" key="4">
    <source>
        <dbReference type="ARBA" id="ARBA00022741"/>
    </source>
</evidence>
<feature type="domain" description="RRM" evidence="12">
    <location>
        <begin position="529"/>
        <end position="605"/>
    </location>
</feature>
<feature type="domain" description="RRM" evidence="12">
    <location>
        <begin position="425"/>
        <end position="501"/>
    </location>
</feature>
<evidence type="ECO:0000256" key="9">
    <source>
        <dbReference type="PROSITE-ProRule" id="PRU00176"/>
    </source>
</evidence>
<dbReference type="PANTHER" id="PTHR44899:SF3">
    <property type="entry name" value="SERINE_THREONINE-PROTEIN KINASE NEK1"/>
    <property type="match status" value="1"/>
</dbReference>
<dbReference type="Gene3D" id="3.30.70.330">
    <property type="match status" value="3"/>
</dbReference>
<dbReference type="InterPro" id="IPR000719">
    <property type="entry name" value="Prot_kinase_dom"/>
</dbReference>
<feature type="compositionally biased region" description="Polar residues" evidence="10">
    <location>
        <begin position="500"/>
        <end position="511"/>
    </location>
</feature>
<dbReference type="InterPro" id="IPR011009">
    <property type="entry name" value="Kinase-like_dom_sf"/>
</dbReference>
<feature type="domain" description="Protein kinase" evidence="11">
    <location>
        <begin position="7"/>
        <end position="285"/>
    </location>
</feature>
<evidence type="ECO:0000256" key="1">
    <source>
        <dbReference type="ARBA" id="ARBA00012513"/>
    </source>
</evidence>
<dbReference type="GO" id="GO:0005524">
    <property type="term" value="F:ATP binding"/>
    <property type="evidence" value="ECO:0007669"/>
    <property type="project" value="UniProtKB-KW"/>
</dbReference>
<dbReference type="PROSITE" id="PS50011">
    <property type="entry name" value="PROTEIN_KINASE_DOM"/>
    <property type="match status" value="1"/>
</dbReference>
<feature type="compositionally biased region" description="Acidic residues" evidence="10">
    <location>
        <begin position="620"/>
        <end position="643"/>
    </location>
</feature>
<dbReference type="EC" id="2.7.11.1" evidence="1"/>
<evidence type="ECO:0000256" key="6">
    <source>
        <dbReference type="ARBA" id="ARBA00022840"/>
    </source>
</evidence>
<evidence type="ECO:0000256" key="10">
    <source>
        <dbReference type="SAM" id="MobiDB-lite"/>
    </source>
</evidence>
<name>A0A5J4W9S2_9EUKA</name>
<evidence type="ECO:0000313" key="13">
    <source>
        <dbReference type="EMBL" id="KAA6391678.1"/>
    </source>
</evidence>
<evidence type="ECO:0000256" key="8">
    <source>
        <dbReference type="ARBA" id="ARBA00048679"/>
    </source>
</evidence>
<dbReference type="Pfam" id="PF00069">
    <property type="entry name" value="Pkinase"/>
    <property type="match status" value="2"/>
</dbReference>
<dbReference type="InterPro" id="IPR000504">
    <property type="entry name" value="RRM_dom"/>
</dbReference>
<dbReference type="Pfam" id="PF00076">
    <property type="entry name" value="RRM_1"/>
    <property type="match status" value="2"/>
</dbReference>
<reference evidence="13 14" key="1">
    <citation type="submission" date="2019-03" db="EMBL/GenBank/DDBJ databases">
        <title>Single cell metagenomics reveals metabolic interactions within the superorganism composed of flagellate Streblomastix strix and complex community of Bacteroidetes bacteria on its surface.</title>
        <authorList>
            <person name="Treitli S.C."/>
            <person name="Kolisko M."/>
            <person name="Husnik F."/>
            <person name="Keeling P."/>
            <person name="Hampl V."/>
        </authorList>
    </citation>
    <scope>NUCLEOTIDE SEQUENCE [LARGE SCALE GENOMIC DNA]</scope>
    <source>
        <strain evidence="13">ST1C</strain>
    </source>
</reference>
<dbReference type="OrthoDB" id="439639at2759"/>
<evidence type="ECO:0000256" key="7">
    <source>
        <dbReference type="ARBA" id="ARBA00047899"/>
    </source>
</evidence>
<dbReference type="SMART" id="SM00220">
    <property type="entry name" value="S_TKc"/>
    <property type="match status" value="1"/>
</dbReference>
<evidence type="ECO:0000259" key="11">
    <source>
        <dbReference type="PROSITE" id="PS50011"/>
    </source>
</evidence>
<comment type="catalytic activity">
    <reaction evidence="8">
        <text>L-seryl-[protein] + ATP = O-phospho-L-seryl-[protein] + ADP + H(+)</text>
        <dbReference type="Rhea" id="RHEA:17989"/>
        <dbReference type="Rhea" id="RHEA-COMP:9863"/>
        <dbReference type="Rhea" id="RHEA-COMP:11604"/>
        <dbReference type="ChEBI" id="CHEBI:15378"/>
        <dbReference type="ChEBI" id="CHEBI:29999"/>
        <dbReference type="ChEBI" id="CHEBI:30616"/>
        <dbReference type="ChEBI" id="CHEBI:83421"/>
        <dbReference type="ChEBI" id="CHEBI:456216"/>
        <dbReference type="EC" id="2.7.11.1"/>
    </reaction>
</comment>
<dbReference type="PANTHER" id="PTHR44899">
    <property type="entry name" value="CAMK FAMILY PROTEIN KINASE"/>
    <property type="match status" value="1"/>
</dbReference>
<evidence type="ECO:0000256" key="3">
    <source>
        <dbReference type="ARBA" id="ARBA00022679"/>
    </source>
</evidence>
<gene>
    <name evidence="13" type="ORF">EZS28_012794</name>
</gene>
<accession>A0A5J4W9S2</accession>
<dbReference type="SMART" id="SM00360">
    <property type="entry name" value="RRM"/>
    <property type="match status" value="3"/>
</dbReference>
<evidence type="ECO:0000256" key="2">
    <source>
        <dbReference type="ARBA" id="ARBA00022527"/>
    </source>
</evidence>
<dbReference type="InterPro" id="IPR008271">
    <property type="entry name" value="Ser/Thr_kinase_AS"/>
</dbReference>
<dbReference type="CDD" id="cd00590">
    <property type="entry name" value="RRM_SF"/>
    <property type="match status" value="3"/>
</dbReference>
<keyword evidence="3" id="KW-0808">Transferase</keyword>
<comment type="catalytic activity">
    <reaction evidence="7">
        <text>L-threonyl-[protein] + ATP = O-phospho-L-threonyl-[protein] + ADP + H(+)</text>
        <dbReference type="Rhea" id="RHEA:46608"/>
        <dbReference type="Rhea" id="RHEA-COMP:11060"/>
        <dbReference type="Rhea" id="RHEA-COMP:11605"/>
        <dbReference type="ChEBI" id="CHEBI:15378"/>
        <dbReference type="ChEBI" id="CHEBI:30013"/>
        <dbReference type="ChEBI" id="CHEBI:30616"/>
        <dbReference type="ChEBI" id="CHEBI:61977"/>
        <dbReference type="ChEBI" id="CHEBI:456216"/>
        <dbReference type="EC" id="2.7.11.1"/>
    </reaction>
</comment>
<evidence type="ECO:0000313" key="14">
    <source>
        <dbReference type="Proteomes" id="UP000324800"/>
    </source>
</evidence>
<dbReference type="PROSITE" id="PS00108">
    <property type="entry name" value="PROTEIN_KINASE_ST"/>
    <property type="match status" value="1"/>
</dbReference>
<evidence type="ECO:0000259" key="12">
    <source>
        <dbReference type="PROSITE" id="PS50102"/>
    </source>
</evidence>
<dbReference type="GO" id="GO:0004674">
    <property type="term" value="F:protein serine/threonine kinase activity"/>
    <property type="evidence" value="ECO:0007669"/>
    <property type="project" value="UniProtKB-KW"/>
</dbReference>
<keyword evidence="9" id="KW-0694">RNA-binding</keyword>
<feature type="region of interest" description="Disordered" evidence="10">
    <location>
        <begin position="611"/>
        <end position="651"/>
    </location>
</feature>
<keyword evidence="2" id="KW-0723">Serine/threonine-protein kinase</keyword>
<dbReference type="InterPro" id="IPR051131">
    <property type="entry name" value="NEK_Ser/Thr_kinase_NIMA"/>
</dbReference>
<organism evidence="13 14">
    <name type="scientific">Streblomastix strix</name>
    <dbReference type="NCBI Taxonomy" id="222440"/>
    <lineage>
        <taxon>Eukaryota</taxon>
        <taxon>Metamonada</taxon>
        <taxon>Preaxostyla</taxon>
        <taxon>Oxymonadida</taxon>
        <taxon>Streblomastigidae</taxon>
        <taxon>Streblomastix</taxon>
    </lineage>
</organism>
<feature type="region of interest" description="Disordered" evidence="10">
    <location>
        <begin position="500"/>
        <end position="520"/>
    </location>
</feature>
<evidence type="ECO:0000256" key="5">
    <source>
        <dbReference type="ARBA" id="ARBA00022777"/>
    </source>
</evidence>
<dbReference type="SUPFAM" id="SSF56112">
    <property type="entry name" value="Protein kinase-like (PK-like)"/>
    <property type="match status" value="1"/>
</dbReference>
<dbReference type="AlphaFoldDB" id="A0A5J4W9S2"/>
<dbReference type="EMBL" id="SNRW01002800">
    <property type="protein sequence ID" value="KAA6391678.1"/>
    <property type="molecule type" value="Genomic_DNA"/>
</dbReference>
<comment type="caution">
    <text evidence="13">The sequence shown here is derived from an EMBL/GenBank/DDBJ whole genome shotgun (WGS) entry which is preliminary data.</text>
</comment>
<protein>
    <recommendedName>
        <fullName evidence="1">non-specific serine/threonine protein kinase</fullName>
        <ecNumber evidence="1">2.7.11.1</ecNumber>
    </recommendedName>
</protein>
<keyword evidence="5 13" id="KW-0418">Kinase</keyword>
<dbReference type="Proteomes" id="UP000324800">
    <property type="component" value="Unassembled WGS sequence"/>
</dbReference>
<dbReference type="SUPFAM" id="SSF54928">
    <property type="entry name" value="RNA-binding domain, RBD"/>
    <property type="match status" value="2"/>
</dbReference>
<dbReference type="PROSITE" id="PS50102">
    <property type="entry name" value="RRM"/>
    <property type="match status" value="2"/>
</dbReference>
<dbReference type="GO" id="GO:0003723">
    <property type="term" value="F:RNA binding"/>
    <property type="evidence" value="ECO:0007669"/>
    <property type="project" value="UniProtKB-UniRule"/>
</dbReference>
<dbReference type="InterPro" id="IPR012677">
    <property type="entry name" value="Nucleotide-bd_a/b_plait_sf"/>
</dbReference>
<proteinExistence type="predicted"/>
<dbReference type="Gene3D" id="1.10.510.10">
    <property type="entry name" value="Transferase(Phosphotransferase) domain 1"/>
    <property type="match status" value="1"/>
</dbReference>
<sequence length="655" mass="75603">MPRKSDYQVIRQLGQGGFGSAFLIQEKSTQKKLVWKQIGIGNDEDRRLAQEEAQNLRRFKNEFLVSFLGSFEEGGNFYILEEFCDKGDLRSYINDLRDRGAVISEEKAWDLMGQLGEAVQSLHEMNIIHCDLKPENVFLTKKFQIKLGDLGLAKITKGITQSQTQIGGTLYYFAPELVKYKDQKVYSYDNDEEDEENTIKQIELRHQTKETDMFAVGAIFYEVIAQKHPFANNRGNVTKKKILECQPDPLPGNFSEPLKQVVMQLLNKDPQRRLSIEQLLSVPQIKERIQKWRLERRISMNRTNSPQRRFRNVTQYDINKKALCIRNIGASVNERIIGLAFTAFNATLCKVEKNQQNQRFEGLVEFIFEEDAQEAQVLMNNKVIEGQRIEVEYQIRDENSGSISSNVQRPHRGQVLRPNEDDDKLILMIKNIDPRTSEKDLKLVFLAFSPIKCTIPPNQQANRPYFGFVEFETEEDTHHALAHLNGKDIDGNTLHLQYNSKTNNISTSPSKNSINQQSQSIRSQNYDLQSLLINNLSPNSTMISLANAFRSYNPISCEISPNKQGNNPIQGLIKFSNEDDAVRARYEMKGKQIDGQELDIKYNSIITYPPMYPDQMYDQYNDDDRDDDDNDSYYDDRDDDDNDNLGTTNNYTCQF</sequence>
<keyword evidence="6" id="KW-0067">ATP-binding</keyword>